<evidence type="ECO:0000259" key="2">
    <source>
        <dbReference type="PROSITE" id="PS50011"/>
    </source>
</evidence>
<feature type="compositionally biased region" description="Acidic residues" evidence="1">
    <location>
        <begin position="62"/>
        <end position="80"/>
    </location>
</feature>
<dbReference type="InterPro" id="IPR051681">
    <property type="entry name" value="Ser/Thr_Kinases-Pseudokinases"/>
</dbReference>
<accession>A0A1J4JAV2</accession>
<dbReference type="InterPro" id="IPR011009">
    <property type="entry name" value="Kinase-like_dom_sf"/>
</dbReference>
<protein>
    <recommendedName>
        <fullName evidence="2">Protein kinase domain-containing protein</fullName>
    </recommendedName>
</protein>
<dbReference type="EMBL" id="MLAK01001323">
    <property type="protein sequence ID" value="OHS94388.1"/>
    <property type="molecule type" value="Genomic_DNA"/>
</dbReference>
<name>A0A1J4JAV2_9EUKA</name>
<organism evidence="3 4">
    <name type="scientific">Tritrichomonas foetus</name>
    <dbReference type="NCBI Taxonomy" id="1144522"/>
    <lineage>
        <taxon>Eukaryota</taxon>
        <taxon>Metamonada</taxon>
        <taxon>Parabasalia</taxon>
        <taxon>Tritrichomonadida</taxon>
        <taxon>Tritrichomonadidae</taxon>
        <taxon>Tritrichomonas</taxon>
    </lineage>
</organism>
<dbReference type="InterPro" id="IPR008271">
    <property type="entry name" value="Ser/Thr_kinase_AS"/>
</dbReference>
<evidence type="ECO:0000313" key="4">
    <source>
        <dbReference type="Proteomes" id="UP000179807"/>
    </source>
</evidence>
<dbReference type="InterPro" id="IPR001245">
    <property type="entry name" value="Ser-Thr/Tyr_kinase_cat_dom"/>
</dbReference>
<dbReference type="Proteomes" id="UP000179807">
    <property type="component" value="Unassembled WGS sequence"/>
</dbReference>
<dbReference type="Pfam" id="PF00069">
    <property type="entry name" value="Pkinase"/>
    <property type="match status" value="1"/>
</dbReference>
<evidence type="ECO:0000313" key="3">
    <source>
        <dbReference type="EMBL" id="OHS94388.1"/>
    </source>
</evidence>
<feature type="region of interest" description="Disordered" evidence="1">
    <location>
        <begin position="62"/>
        <end position="91"/>
    </location>
</feature>
<gene>
    <name evidence="3" type="ORF">TRFO_39436</name>
</gene>
<evidence type="ECO:0000256" key="1">
    <source>
        <dbReference type="SAM" id="MobiDB-lite"/>
    </source>
</evidence>
<dbReference type="GO" id="GO:0005524">
    <property type="term" value="F:ATP binding"/>
    <property type="evidence" value="ECO:0007669"/>
    <property type="project" value="InterPro"/>
</dbReference>
<proteinExistence type="predicted"/>
<dbReference type="SMART" id="SM00220">
    <property type="entry name" value="S_TKc"/>
    <property type="match status" value="1"/>
</dbReference>
<dbReference type="AlphaFoldDB" id="A0A1J4JAV2"/>
<dbReference type="GO" id="GO:0004674">
    <property type="term" value="F:protein serine/threonine kinase activity"/>
    <property type="evidence" value="ECO:0007669"/>
    <property type="project" value="TreeGrafter"/>
</dbReference>
<dbReference type="OrthoDB" id="4062651at2759"/>
<dbReference type="Gene3D" id="1.10.510.10">
    <property type="entry name" value="Transferase(Phosphotransferase) domain 1"/>
    <property type="match status" value="1"/>
</dbReference>
<dbReference type="SUPFAM" id="SSF56112">
    <property type="entry name" value="Protein kinase-like (PK-like)"/>
    <property type="match status" value="1"/>
</dbReference>
<dbReference type="GeneID" id="94847349"/>
<sequence>MEYLHSLDIVHRDLKPANIFVDEDFTIKIGDFGISRKILQRTVEITSGIGSPIFMAPELFYDEDEDGDDDDDDDEDDEDKDDKTGDRNKKLHAIQPGKHTDVYAFGVTLLYFFTLSTPEYDSNKRVAFPSQAIKSGIRFRIPPDTPEDMKNLIQRCWSGDIHLRPNFSSILAEMREYYHYLFPGTNIEAFHAFIARSDEEFALLNYDDKVRRKAIIAQRFPPSPRFDFLS</sequence>
<feature type="domain" description="Protein kinase" evidence="2">
    <location>
        <begin position="1"/>
        <end position="182"/>
    </location>
</feature>
<reference evidence="3" key="1">
    <citation type="submission" date="2016-10" db="EMBL/GenBank/DDBJ databases">
        <authorList>
            <person name="Benchimol M."/>
            <person name="Almeida L.G."/>
            <person name="Vasconcelos A.T."/>
            <person name="Perreira-Neves A."/>
            <person name="Rosa I.A."/>
            <person name="Tasca T."/>
            <person name="Bogo M.R."/>
            <person name="de Souza W."/>
        </authorList>
    </citation>
    <scope>NUCLEOTIDE SEQUENCE [LARGE SCALE GENOMIC DNA]</scope>
    <source>
        <strain evidence="3">K</strain>
    </source>
</reference>
<dbReference type="PANTHER" id="PTHR44329">
    <property type="entry name" value="SERINE/THREONINE-PROTEIN KINASE TNNI3K-RELATED"/>
    <property type="match status" value="1"/>
</dbReference>
<dbReference type="VEuPathDB" id="TrichDB:TRFO_39436"/>
<dbReference type="Pfam" id="PF07714">
    <property type="entry name" value="PK_Tyr_Ser-Thr"/>
    <property type="match status" value="1"/>
</dbReference>
<dbReference type="RefSeq" id="XP_068347525.1">
    <property type="nucleotide sequence ID" value="XM_068512645.1"/>
</dbReference>
<keyword evidence="4" id="KW-1185">Reference proteome</keyword>
<dbReference type="PROSITE" id="PS50011">
    <property type="entry name" value="PROTEIN_KINASE_DOM"/>
    <property type="match status" value="1"/>
</dbReference>
<comment type="caution">
    <text evidence="3">The sequence shown here is derived from an EMBL/GenBank/DDBJ whole genome shotgun (WGS) entry which is preliminary data.</text>
</comment>
<dbReference type="InterPro" id="IPR000719">
    <property type="entry name" value="Prot_kinase_dom"/>
</dbReference>
<dbReference type="PANTHER" id="PTHR44329:SF214">
    <property type="entry name" value="PROTEIN KINASE DOMAIN-CONTAINING PROTEIN"/>
    <property type="match status" value="1"/>
</dbReference>
<dbReference type="PROSITE" id="PS00108">
    <property type="entry name" value="PROTEIN_KINASE_ST"/>
    <property type="match status" value="1"/>
</dbReference>